<evidence type="ECO:0000256" key="6">
    <source>
        <dbReference type="ARBA" id="ARBA00022989"/>
    </source>
</evidence>
<dbReference type="SUPFAM" id="SSF144083">
    <property type="entry name" value="Magnesium transport protein CorA, transmembrane region"/>
    <property type="match status" value="1"/>
</dbReference>
<comment type="similarity">
    <text evidence="2">Belongs to the CorA metal ion transporter (MIT) (TC 1.A.35) family.</text>
</comment>
<dbReference type="InterPro" id="IPR045863">
    <property type="entry name" value="CorA_TM1_TM2"/>
</dbReference>
<dbReference type="InterPro" id="IPR002523">
    <property type="entry name" value="MgTranspt_CorA/ZnTranspt_ZntB"/>
</dbReference>
<evidence type="ECO:0000313" key="9">
    <source>
        <dbReference type="EMBL" id="MDM5271709.1"/>
    </source>
</evidence>
<accession>A0ABT7QXZ8</accession>
<comment type="subcellular location">
    <subcellularLocation>
        <location evidence="1">Cell membrane</location>
        <topology evidence="1">Multi-pass membrane protein</topology>
    </subcellularLocation>
</comment>
<evidence type="ECO:0000256" key="1">
    <source>
        <dbReference type="ARBA" id="ARBA00004651"/>
    </source>
</evidence>
<dbReference type="SUPFAM" id="SSF143865">
    <property type="entry name" value="CorA soluble domain-like"/>
    <property type="match status" value="1"/>
</dbReference>
<dbReference type="RefSeq" id="WP_289413410.1">
    <property type="nucleotide sequence ID" value="NZ_JAQIBD010000002.1"/>
</dbReference>
<keyword evidence="3" id="KW-0813">Transport</keyword>
<dbReference type="PANTHER" id="PTHR46494:SF1">
    <property type="entry name" value="CORA FAMILY METAL ION TRANSPORTER (EUROFUNG)"/>
    <property type="match status" value="1"/>
</dbReference>
<evidence type="ECO:0000256" key="2">
    <source>
        <dbReference type="ARBA" id="ARBA00009765"/>
    </source>
</evidence>
<evidence type="ECO:0000256" key="5">
    <source>
        <dbReference type="ARBA" id="ARBA00022692"/>
    </source>
</evidence>
<dbReference type="InterPro" id="IPR045861">
    <property type="entry name" value="CorA_cytoplasmic_dom"/>
</dbReference>
<dbReference type="Proteomes" id="UP001169069">
    <property type="component" value="Unassembled WGS sequence"/>
</dbReference>
<evidence type="ECO:0000256" key="3">
    <source>
        <dbReference type="ARBA" id="ARBA00022448"/>
    </source>
</evidence>
<sequence length="268" mass="32011">MQNTELNIDALHHEDLDNPLHPSIFDRNEGYDILIIRLPILKKLHEIDMVSFGFVISESTSYFYHKTSRTLEILPKRFESIYEMLDKKIDDILKFFRDYQDEILLIEEKLYAQNLDKEFMSRWLRHKKDIVRIERVMQLTADELKDFIEVYEHHNDFPVNHYYDLLEHCERIHRSASLQLTKLDYIYNFYTTRTAEKMNRIIFLLTIISGVFLPLNLFVGYFGMNTSGLPFTAAGNGTMKVSIMMAFIMMVSIFLVVLWRKRMEKNEL</sequence>
<evidence type="ECO:0000256" key="4">
    <source>
        <dbReference type="ARBA" id="ARBA00022475"/>
    </source>
</evidence>
<name>A0ABT7QXZ8_9BACT</name>
<evidence type="ECO:0000256" key="7">
    <source>
        <dbReference type="ARBA" id="ARBA00023136"/>
    </source>
</evidence>
<organism evidence="9 10">
    <name type="scientific">Sulfurovum zhangzhouensis</name>
    <dbReference type="NCBI Taxonomy" id="3019067"/>
    <lineage>
        <taxon>Bacteria</taxon>
        <taxon>Pseudomonadati</taxon>
        <taxon>Campylobacterota</taxon>
        <taxon>Epsilonproteobacteria</taxon>
        <taxon>Campylobacterales</taxon>
        <taxon>Sulfurovaceae</taxon>
        <taxon>Sulfurovum</taxon>
    </lineage>
</organism>
<dbReference type="PANTHER" id="PTHR46494">
    <property type="entry name" value="CORA FAMILY METAL ION TRANSPORTER (EUROFUNG)"/>
    <property type="match status" value="1"/>
</dbReference>
<keyword evidence="7 8" id="KW-0472">Membrane</keyword>
<keyword evidence="5 8" id="KW-0812">Transmembrane</keyword>
<proteinExistence type="inferred from homology"/>
<dbReference type="Pfam" id="PF01544">
    <property type="entry name" value="CorA"/>
    <property type="match status" value="1"/>
</dbReference>
<reference evidence="9" key="1">
    <citation type="submission" date="2023-01" db="EMBL/GenBank/DDBJ databases">
        <title>Sulfurovum sp. zt1-1 genome assembly.</title>
        <authorList>
            <person name="Wang J."/>
        </authorList>
    </citation>
    <scope>NUCLEOTIDE SEQUENCE</scope>
    <source>
        <strain evidence="9">Zt1-1</strain>
    </source>
</reference>
<keyword evidence="4" id="KW-1003">Cell membrane</keyword>
<protein>
    <submittedName>
        <fullName evidence="9">Magnesium transporter</fullName>
    </submittedName>
</protein>
<feature type="transmembrane region" description="Helical" evidence="8">
    <location>
        <begin position="241"/>
        <end position="259"/>
    </location>
</feature>
<evidence type="ECO:0000313" key="10">
    <source>
        <dbReference type="Proteomes" id="UP001169069"/>
    </source>
</evidence>
<dbReference type="Gene3D" id="1.20.58.340">
    <property type="entry name" value="Magnesium transport protein CorA, transmembrane region"/>
    <property type="match status" value="2"/>
</dbReference>
<gene>
    <name evidence="9" type="ORF">PGH07_05940</name>
</gene>
<keyword evidence="10" id="KW-1185">Reference proteome</keyword>
<evidence type="ECO:0000256" key="8">
    <source>
        <dbReference type="SAM" id="Phobius"/>
    </source>
</evidence>
<feature type="transmembrane region" description="Helical" evidence="8">
    <location>
        <begin position="201"/>
        <end position="221"/>
    </location>
</feature>
<dbReference type="EMBL" id="JAQIBD010000002">
    <property type="protein sequence ID" value="MDM5271709.1"/>
    <property type="molecule type" value="Genomic_DNA"/>
</dbReference>
<comment type="caution">
    <text evidence="9">The sequence shown here is derived from an EMBL/GenBank/DDBJ whole genome shotgun (WGS) entry which is preliminary data.</text>
</comment>
<keyword evidence="6 8" id="KW-1133">Transmembrane helix</keyword>